<organism evidence="1 3">
    <name type="scientific">Sorangium cellulosum</name>
    <name type="common">Polyangium cellulosum</name>
    <dbReference type="NCBI Taxonomy" id="56"/>
    <lineage>
        <taxon>Bacteria</taxon>
        <taxon>Pseudomonadati</taxon>
        <taxon>Myxococcota</taxon>
        <taxon>Polyangia</taxon>
        <taxon>Polyangiales</taxon>
        <taxon>Polyangiaceae</taxon>
        <taxon>Sorangium</taxon>
    </lineage>
</organism>
<proteinExistence type="predicted"/>
<dbReference type="Proteomes" id="UP000238348">
    <property type="component" value="Chromosome"/>
</dbReference>
<dbReference type="RefSeq" id="WP_159397722.1">
    <property type="nucleotide sequence ID" value="NZ_CP012673.1"/>
</dbReference>
<name>A0A2L0F4B8_SORCE</name>
<evidence type="ECO:0000313" key="3">
    <source>
        <dbReference type="Proteomes" id="UP000238348"/>
    </source>
</evidence>
<protein>
    <recommendedName>
        <fullName evidence="4">Ferritin-like domain-containing protein</fullName>
    </recommendedName>
</protein>
<sequence>MTTVAELTLAALEQHGTEPLPAYAATLRASCAEHVPPFGMAWYGDKYREVASDPAWLASSLIANAQKEGEGSRGLWQLAGRTSDADTSDQIRLHAIDESRHANMYLAMLDLVFPDAVGSDLQPALDELSPRYTKKYRPLRTESASVEHVLDELIQMNLGEIRTRIHQLLLRPMITAHCVGERREKLTGVLDSLILDETRHIEYTARLIERASVTGLADFVRRTMAARLREFNDITLVEVGEAQFVGE</sequence>
<dbReference type="EMBL" id="CP012673">
    <property type="protein sequence ID" value="AUX46377.1"/>
    <property type="molecule type" value="Genomic_DNA"/>
</dbReference>
<evidence type="ECO:0000313" key="2">
    <source>
        <dbReference type="EMBL" id="AUX46392.1"/>
    </source>
</evidence>
<gene>
    <name evidence="1" type="ORF">SOCE26_078830</name>
    <name evidence="2" type="ORF">SOCE26_078980</name>
</gene>
<evidence type="ECO:0008006" key="4">
    <source>
        <dbReference type="Google" id="ProtNLM"/>
    </source>
</evidence>
<accession>A0A2L0F4B8</accession>
<reference evidence="1 3" key="1">
    <citation type="submission" date="2015-09" db="EMBL/GenBank/DDBJ databases">
        <title>Sorangium comparison.</title>
        <authorList>
            <person name="Zaburannyi N."/>
            <person name="Bunk B."/>
            <person name="Overmann J."/>
            <person name="Mueller R."/>
        </authorList>
    </citation>
    <scope>NUCLEOTIDE SEQUENCE [LARGE SCALE GENOMIC DNA]</scope>
    <source>
        <strain evidence="1 3">So ce26</strain>
    </source>
</reference>
<dbReference type="EMBL" id="CP012673">
    <property type="protein sequence ID" value="AUX46392.1"/>
    <property type="molecule type" value="Genomic_DNA"/>
</dbReference>
<dbReference type="OrthoDB" id="5176472at2"/>
<evidence type="ECO:0000313" key="1">
    <source>
        <dbReference type="EMBL" id="AUX46377.1"/>
    </source>
</evidence>
<dbReference type="AlphaFoldDB" id="A0A2L0F4B8"/>